<dbReference type="EMBL" id="AP017972">
    <property type="protein sequence ID" value="BAW98230.1"/>
    <property type="molecule type" value="Genomic_DNA"/>
</dbReference>
<dbReference type="RefSeq" id="YP_009599308.1">
    <property type="nucleotide sequence ID" value="NC_041916.1"/>
</dbReference>
<dbReference type="KEGG" id="vg:40075037"/>
<dbReference type="Proteomes" id="UP000221243">
    <property type="component" value="Segment"/>
</dbReference>
<dbReference type="GeneID" id="40075037"/>
<sequence>MKDPRQMLITRMSEVRILNAKNSGDPAKLEEAERLFKDLKLEEVTISNIQETAPGSARYSADIDLSQRGGGVIKQFWSPATPTDGLRILADELEMFSSQYNFMSNKPVYHPILLEYYGLNEVAMFSGVIPFNDFVVKKLVNIDSELVKTYCFDEYVVFAGPFINGIMPVRDLTDLFPTECDHPDIKITLWHEDANGVKQYPLGPRKPLKVGPHVTSKIIIDLESVPGMEDGDIITVYSTEGGAYYKVDTPTGYTYAAGSPLEIIVDDPAAIGKCVWMTLSKGSEWRASIQAIPITNHSYQFMLDGTINASVTYPTPVTGSFKFKPVGNAVWEIPEDDERPGLYLFDREELLYFVEFNDQTMTDFEFPVLNPGIYELAIRTPGAYSFQRGGMLEIAAPE</sequence>
<dbReference type="OrthoDB" id="30991at10239"/>
<accession>A0A1Q2U2P5</accession>
<organism evidence="1 2">
    <name type="scientific">Vibrio phage pTD1</name>
    <dbReference type="NCBI Taxonomy" id="1938577"/>
    <lineage>
        <taxon>Viruses</taxon>
        <taxon>Duplodnaviria</taxon>
        <taxon>Heunggongvirae</taxon>
        <taxon>Uroviricota</taxon>
        <taxon>Caudoviricetes</taxon>
        <taxon>Chimalliviridae</taxon>
        <taxon>Gorgonvirinae</taxon>
        <taxon>Tidunavirus</taxon>
        <taxon>Tidunavirus pTD1</taxon>
    </lineage>
</organism>
<name>A0A1Q2U2P5_9CAUD</name>
<reference evidence="1 2" key="1">
    <citation type="submission" date="2017-01" db="EMBL/GenBank/DDBJ databases">
        <title>Complete Genome Sequence of Vibrio Parahaemolyticus Bacteriophage pTD1.</title>
        <authorList>
            <person name="Midorikawa Y."/>
            <person name="Sano M."/>
        </authorList>
    </citation>
    <scope>NUCLEOTIDE SEQUENCE [LARGE SCALE GENOMIC DNA]</scope>
    <source>
        <strain evidence="1">PTD1</strain>
    </source>
</reference>
<evidence type="ECO:0000313" key="1">
    <source>
        <dbReference type="EMBL" id="BAW98230.1"/>
    </source>
</evidence>
<keyword evidence="2" id="KW-1185">Reference proteome</keyword>
<protein>
    <submittedName>
        <fullName evidence="1">Uncharacterized protein</fullName>
    </submittedName>
</protein>
<evidence type="ECO:0000313" key="2">
    <source>
        <dbReference type="Proteomes" id="UP000221243"/>
    </source>
</evidence>
<proteinExistence type="predicted"/>